<keyword evidence="3" id="KW-1185">Reference proteome</keyword>
<reference evidence="2 3" key="2">
    <citation type="journal article" date="2012" name="PLoS Pathog.">
        <title>Diverse lifestyles and strategies of plant pathogenesis encoded in the genomes of eighteen Dothideomycetes fungi.</title>
        <authorList>
            <person name="Ohm R.A."/>
            <person name="Feau N."/>
            <person name="Henrissat B."/>
            <person name="Schoch C.L."/>
            <person name="Horwitz B.A."/>
            <person name="Barry K.W."/>
            <person name="Condon B.J."/>
            <person name="Copeland A.C."/>
            <person name="Dhillon B."/>
            <person name="Glaser F."/>
            <person name="Hesse C.N."/>
            <person name="Kosti I."/>
            <person name="LaButti K."/>
            <person name="Lindquist E.A."/>
            <person name="Lucas S."/>
            <person name="Salamov A.A."/>
            <person name="Bradshaw R.E."/>
            <person name="Ciuffetti L."/>
            <person name="Hamelin R.C."/>
            <person name="Kema G.H.J."/>
            <person name="Lawrence C."/>
            <person name="Scott J.A."/>
            <person name="Spatafora J.W."/>
            <person name="Turgeon B.G."/>
            <person name="de Wit P.J.G.M."/>
            <person name="Zhong S."/>
            <person name="Goodwin S.B."/>
            <person name="Grigoriev I.V."/>
        </authorList>
    </citation>
    <scope>NUCLEOTIDE SEQUENCE [LARGE SCALE GENOMIC DNA]</scope>
    <source>
        <strain evidence="3">NZE10 / CBS 128990</strain>
    </source>
</reference>
<evidence type="ECO:0000313" key="2">
    <source>
        <dbReference type="EMBL" id="EME47616.1"/>
    </source>
</evidence>
<feature type="signal peptide" evidence="1">
    <location>
        <begin position="1"/>
        <end position="17"/>
    </location>
</feature>
<proteinExistence type="predicted"/>
<feature type="chain" id="PRO_5004109377" evidence="1">
    <location>
        <begin position="18"/>
        <end position="161"/>
    </location>
</feature>
<organism evidence="2 3">
    <name type="scientific">Dothistroma septosporum (strain NZE10 / CBS 128990)</name>
    <name type="common">Red band needle blight fungus</name>
    <name type="synonym">Mycosphaerella pini</name>
    <dbReference type="NCBI Taxonomy" id="675120"/>
    <lineage>
        <taxon>Eukaryota</taxon>
        <taxon>Fungi</taxon>
        <taxon>Dikarya</taxon>
        <taxon>Ascomycota</taxon>
        <taxon>Pezizomycotina</taxon>
        <taxon>Dothideomycetes</taxon>
        <taxon>Dothideomycetidae</taxon>
        <taxon>Mycosphaerellales</taxon>
        <taxon>Mycosphaerellaceae</taxon>
        <taxon>Dothistroma</taxon>
    </lineage>
</organism>
<evidence type="ECO:0000313" key="3">
    <source>
        <dbReference type="Proteomes" id="UP000016933"/>
    </source>
</evidence>
<accession>N1PVX5</accession>
<dbReference type="EMBL" id="KB446536">
    <property type="protein sequence ID" value="EME47616.1"/>
    <property type="molecule type" value="Genomic_DNA"/>
</dbReference>
<evidence type="ECO:0000256" key="1">
    <source>
        <dbReference type="SAM" id="SignalP"/>
    </source>
</evidence>
<dbReference type="OrthoDB" id="2910287at2759"/>
<keyword evidence="1" id="KW-0732">Signal</keyword>
<dbReference type="Proteomes" id="UP000016933">
    <property type="component" value="Unassembled WGS sequence"/>
</dbReference>
<protein>
    <submittedName>
        <fullName evidence="2">Uncharacterized protein</fullName>
    </submittedName>
</protein>
<dbReference type="AlphaFoldDB" id="N1PVX5"/>
<reference evidence="3" key="1">
    <citation type="journal article" date="2012" name="PLoS Genet.">
        <title>The genomes of the fungal plant pathogens Cladosporium fulvum and Dothistroma septosporum reveal adaptation to different hosts and lifestyles but also signatures of common ancestry.</title>
        <authorList>
            <person name="de Wit P.J.G.M."/>
            <person name="van der Burgt A."/>
            <person name="Oekmen B."/>
            <person name="Stergiopoulos I."/>
            <person name="Abd-Elsalam K.A."/>
            <person name="Aerts A.L."/>
            <person name="Bahkali A.H."/>
            <person name="Beenen H.G."/>
            <person name="Chettri P."/>
            <person name="Cox M.P."/>
            <person name="Datema E."/>
            <person name="de Vries R.P."/>
            <person name="Dhillon B."/>
            <person name="Ganley A.R."/>
            <person name="Griffiths S.A."/>
            <person name="Guo Y."/>
            <person name="Hamelin R.C."/>
            <person name="Henrissat B."/>
            <person name="Kabir M.S."/>
            <person name="Jashni M.K."/>
            <person name="Kema G."/>
            <person name="Klaubauf S."/>
            <person name="Lapidus A."/>
            <person name="Levasseur A."/>
            <person name="Lindquist E."/>
            <person name="Mehrabi R."/>
            <person name="Ohm R.A."/>
            <person name="Owen T.J."/>
            <person name="Salamov A."/>
            <person name="Schwelm A."/>
            <person name="Schijlen E."/>
            <person name="Sun H."/>
            <person name="van den Burg H.A."/>
            <person name="van Ham R.C.H.J."/>
            <person name="Zhang S."/>
            <person name="Goodwin S.B."/>
            <person name="Grigoriev I.V."/>
            <person name="Collemare J."/>
            <person name="Bradshaw R.E."/>
        </authorList>
    </citation>
    <scope>NUCLEOTIDE SEQUENCE [LARGE SCALE GENOMIC DNA]</scope>
    <source>
        <strain evidence="3">NZE10 / CBS 128990</strain>
    </source>
</reference>
<dbReference type="OMA" id="FRGECHQ"/>
<sequence>MQFSTLVLSISLIGALGAPYVPSSLKYRASINDIPLDKRQTSTNSTTEPNATVTVCTEPDFRGECHQSTWPVNTCIDLKGYRGITESFGVEGFECLVMQGKCDAATGYVSVGDSGEDKEIGEDLTEFSWIKNATSYMCFTELSEMRRFVLRTKAARVTVHV</sequence>
<dbReference type="HOGENOM" id="CLU_1643665_0_0_1"/>
<name>N1PVX5_DOTSN</name>
<gene>
    <name evidence="2" type="ORF">DOTSEDRAFT_21387</name>
</gene>
<dbReference type="eggNOG" id="ENOG502RM9V">
    <property type="taxonomic scope" value="Eukaryota"/>
</dbReference>